<dbReference type="Gene3D" id="3.30.390.30">
    <property type="match status" value="1"/>
</dbReference>
<evidence type="ECO:0000313" key="13">
    <source>
        <dbReference type="EMBL" id="MDT3404010.1"/>
    </source>
</evidence>
<gene>
    <name evidence="13" type="ORF">QE417_003082</name>
</gene>
<evidence type="ECO:0000256" key="4">
    <source>
        <dbReference type="ARBA" id="ARBA00022827"/>
    </source>
</evidence>
<evidence type="ECO:0000256" key="7">
    <source>
        <dbReference type="ARBA" id="ARBA00023157"/>
    </source>
</evidence>
<evidence type="ECO:0000256" key="3">
    <source>
        <dbReference type="ARBA" id="ARBA00022630"/>
    </source>
</evidence>
<dbReference type="GO" id="GO:0004148">
    <property type="term" value="F:dihydrolipoyl dehydrogenase (NADH) activity"/>
    <property type="evidence" value="ECO:0007669"/>
    <property type="project" value="UniProtKB-EC"/>
</dbReference>
<dbReference type="PIRSF" id="PIRSF000350">
    <property type="entry name" value="Mercury_reductase_MerA"/>
    <property type="match status" value="1"/>
</dbReference>
<feature type="domain" description="Pyridine nucleotide-disulphide oxidoreductase dimerisation" evidence="11">
    <location>
        <begin position="347"/>
        <end position="455"/>
    </location>
</feature>
<reference evidence="14" key="1">
    <citation type="submission" date="2023-07" db="EMBL/GenBank/DDBJ databases">
        <title>Functional and genomic diversity of the sorghum phyllosphere microbiome.</title>
        <authorList>
            <person name="Shade A."/>
        </authorList>
    </citation>
    <scope>NUCLEOTIDE SEQUENCE [LARGE SCALE GENOMIC DNA]</scope>
    <source>
        <strain evidence="14">SORGH_AS_0422</strain>
    </source>
</reference>
<evidence type="ECO:0000256" key="1">
    <source>
        <dbReference type="ARBA" id="ARBA00007532"/>
    </source>
</evidence>
<dbReference type="InterPro" id="IPR023753">
    <property type="entry name" value="FAD/NAD-binding_dom"/>
</dbReference>
<dbReference type="EC" id="1.8.1.4" evidence="2 10"/>
<keyword evidence="7" id="KW-1015">Disulfide bond</keyword>
<keyword evidence="6 10" id="KW-0520">NAD</keyword>
<evidence type="ECO:0000256" key="8">
    <source>
        <dbReference type="ARBA" id="ARBA00023284"/>
    </source>
</evidence>
<comment type="cofactor">
    <cofactor evidence="10">
        <name>FAD</name>
        <dbReference type="ChEBI" id="CHEBI:57692"/>
    </cofactor>
    <text evidence="10">Binds 1 FAD per subunit.</text>
</comment>
<dbReference type="InterPro" id="IPR050151">
    <property type="entry name" value="Class-I_Pyr_Nuc-Dis_Oxidored"/>
</dbReference>
<evidence type="ECO:0000256" key="6">
    <source>
        <dbReference type="ARBA" id="ARBA00023027"/>
    </source>
</evidence>
<dbReference type="EMBL" id="JAVLVU010000001">
    <property type="protein sequence ID" value="MDT3404010.1"/>
    <property type="molecule type" value="Genomic_DNA"/>
</dbReference>
<keyword evidence="8 10" id="KW-0676">Redox-active center</keyword>
<comment type="miscellaneous">
    <text evidence="10">The active site is a redox-active disulfide bond.</text>
</comment>
<dbReference type="Proteomes" id="UP001258315">
    <property type="component" value="Unassembled WGS sequence"/>
</dbReference>
<dbReference type="InterPro" id="IPR012999">
    <property type="entry name" value="Pyr_OxRdtase_I_AS"/>
</dbReference>
<feature type="domain" description="FAD/NAD(P)-binding" evidence="12">
    <location>
        <begin position="3"/>
        <end position="328"/>
    </location>
</feature>
<dbReference type="PRINTS" id="PR00368">
    <property type="entry name" value="FADPNR"/>
</dbReference>
<dbReference type="PROSITE" id="PS00076">
    <property type="entry name" value="PYRIDINE_REDOX_1"/>
    <property type="match status" value="1"/>
</dbReference>
<dbReference type="Pfam" id="PF07992">
    <property type="entry name" value="Pyr_redox_2"/>
    <property type="match status" value="1"/>
</dbReference>
<evidence type="ECO:0000259" key="12">
    <source>
        <dbReference type="Pfam" id="PF07992"/>
    </source>
</evidence>
<dbReference type="InterPro" id="IPR004099">
    <property type="entry name" value="Pyr_nucl-diS_OxRdtase_dimer"/>
</dbReference>
<evidence type="ECO:0000313" key="14">
    <source>
        <dbReference type="Proteomes" id="UP001258315"/>
    </source>
</evidence>
<dbReference type="RefSeq" id="WP_311951351.1">
    <property type="nucleotide sequence ID" value="NZ_JAVLVU010000001.1"/>
</dbReference>
<dbReference type="InterPro" id="IPR001100">
    <property type="entry name" value="Pyr_nuc-diS_OxRdtase"/>
</dbReference>
<name>A0ABU3GW63_9SPHI</name>
<dbReference type="InterPro" id="IPR036188">
    <property type="entry name" value="FAD/NAD-bd_sf"/>
</dbReference>
<organism evidence="13 14">
    <name type="scientific">Mucilaginibacter terrae</name>
    <dbReference type="NCBI Taxonomy" id="1955052"/>
    <lineage>
        <taxon>Bacteria</taxon>
        <taxon>Pseudomonadati</taxon>
        <taxon>Bacteroidota</taxon>
        <taxon>Sphingobacteriia</taxon>
        <taxon>Sphingobacteriales</taxon>
        <taxon>Sphingobacteriaceae</taxon>
        <taxon>Mucilaginibacter</taxon>
    </lineage>
</organism>
<dbReference type="Pfam" id="PF02852">
    <property type="entry name" value="Pyr_redox_dim"/>
    <property type="match status" value="1"/>
</dbReference>
<dbReference type="PRINTS" id="PR00411">
    <property type="entry name" value="PNDRDTASEI"/>
</dbReference>
<comment type="similarity">
    <text evidence="1 10">Belongs to the class-I pyridine nucleotide-disulfide oxidoreductase family.</text>
</comment>
<dbReference type="SUPFAM" id="SSF55424">
    <property type="entry name" value="FAD/NAD-linked reductases, dimerisation (C-terminal) domain"/>
    <property type="match status" value="1"/>
</dbReference>
<dbReference type="PANTHER" id="PTHR22912">
    <property type="entry name" value="DISULFIDE OXIDOREDUCTASE"/>
    <property type="match status" value="1"/>
</dbReference>
<dbReference type="PANTHER" id="PTHR22912:SF151">
    <property type="entry name" value="DIHYDROLIPOYL DEHYDROGENASE, MITOCHONDRIAL"/>
    <property type="match status" value="1"/>
</dbReference>
<keyword evidence="5 10" id="KW-0560">Oxidoreductase</keyword>
<dbReference type="Gene3D" id="3.50.50.60">
    <property type="entry name" value="FAD/NAD(P)-binding domain"/>
    <property type="match status" value="2"/>
</dbReference>
<dbReference type="InterPro" id="IPR006258">
    <property type="entry name" value="Lipoamide_DH"/>
</dbReference>
<keyword evidence="3 10" id="KW-0285">Flavoprotein</keyword>
<evidence type="ECO:0000259" key="11">
    <source>
        <dbReference type="Pfam" id="PF02852"/>
    </source>
</evidence>
<comment type="catalytic activity">
    <reaction evidence="9 10">
        <text>N(6)-[(R)-dihydrolipoyl]-L-lysyl-[protein] + NAD(+) = N(6)-[(R)-lipoyl]-L-lysyl-[protein] + NADH + H(+)</text>
        <dbReference type="Rhea" id="RHEA:15045"/>
        <dbReference type="Rhea" id="RHEA-COMP:10474"/>
        <dbReference type="Rhea" id="RHEA-COMP:10475"/>
        <dbReference type="ChEBI" id="CHEBI:15378"/>
        <dbReference type="ChEBI" id="CHEBI:57540"/>
        <dbReference type="ChEBI" id="CHEBI:57945"/>
        <dbReference type="ChEBI" id="CHEBI:83099"/>
        <dbReference type="ChEBI" id="CHEBI:83100"/>
        <dbReference type="EC" id="1.8.1.4"/>
    </reaction>
</comment>
<proteinExistence type="inferred from homology"/>
<accession>A0ABU3GW63</accession>
<keyword evidence="4 10" id="KW-0274">FAD</keyword>
<dbReference type="NCBIfam" id="TIGR01350">
    <property type="entry name" value="lipoamide_DH"/>
    <property type="match status" value="1"/>
</dbReference>
<comment type="caution">
    <text evidence="13">The sequence shown here is derived from an EMBL/GenBank/DDBJ whole genome shotgun (WGS) entry which is preliminary data.</text>
</comment>
<keyword evidence="14" id="KW-1185">Reference proteome</keyword>
<evidence type="ECO:0000256" key="9">
    <source>
        <dbReference type="ARBA" id="ARBA00049187"/>
    </source>
</evidence>
<evidence type="ECO:0000256" key="2">
    <source>
        <dbReference type="ARBA" id="ARBA00012608"/>
    </source>
</evidence>
<sequence>MQYDVIVIGSGPGGYVAAIRCAQLGLKTACIEKYSTFGGTCLNVGCIPSKALLDSSEHYHNAAHTFKTHGINLDNLSVDFKQMVTRKDEVVAQTTGGITFLFKKNKITSYQGVGSFKDKNTIIIKKADGTEETITGKNVIIATGSKPSSLPFLPIDKKRIITSTEALNLPEVPKHLVLIGGGVIGLELGSVYARLGAKVSVIEYMDSIIPTMDKGLGKELQKVLSKLGMEFYLGHKVTGAKVEGEEVTVTFDTPKGEQKELKGDYCLVAVGRVAYTDGLGLENIGITVEERGKKITVDEHLETSVKGIYAIGDVVKGVMLAHKAEDEGTFVAEIIAGQKPHINYNLIPGVVYTWPEVASVGYTEEQLKEKGVKYKTGSFPFKASGRARASMDLDGFVKVLADAATDEILGMHMIGPRAADMIAEGVVAMEFRASAEDVTRMSHAHPTFTEAIREACLAATDNRPIHI</sequence>
<protein>
    <recommendedName>
        <fullName evidence="2 10">Dihydrolipoyl dehydrogenase</fullName>
        <ecNumber evidence="2 10">1.8.1.4</ecNumber>
    </recommendedName>
</protein>
<evidence type="ECO:0000256" key="5">
    <source>
        <dbReference type="ARBA" id="ARBA00023002"/>
    </source>
</evidence>
<dbReference type="InterPro" id="IPR016156">
    <property type="entry name" value="FAD/NAD-linked_Rdtase_dimer_sf"/>
</dbReference>
<evidence type="ECO:0000256" key="10">
    <source>
        <dbReference type="RuleBase" id="RU003692"/>
    </source>
</evidence>
<dbReference type="SUPFAM" id="SSF51905">
    <property type="entry name" value="FAD/NAD(P)-binding domain"/>
    <property type="match status" value="1"/>
</dbReference>